<comment type="caution">
    <text evidence="2">The sequence shown here is derived from an EMBL/GenBank/DDBJ whole genome shotgun (WGS) entry which is preliminary data.</text>
</comment>
<accession>A0A2T9X916</accession>
<dbReference type="Gene3D" id="3.60.15.10">
    <property type="entry name" value="Ribonuclease Z/Hydroxyacylglutathione hydrolase-like"/>
    <property type="match status" value="1"/>
</dbReference>
<gene>
    <name evidence="2" type="ORF">DDW13_02675</name>
</gene>
<dbReference type="AlphaFoldDB" id="A0A2T9X916"/>
<dbReference type="InterPro" id="IPR036866">
    <property type="entry name" value="RibonucZ/Hydroxyglut_hydro"/>
</dbReference>
<evidence type="ECO:0000313" key="2">
    <source>
        <dbReference type="EMBL" id="PVU76589.1"/>
    </source>
</evidence>
<dbReference type="PANTHER" id="PTHR46018">
    <property type="entry name" value="ZINC PHOSPHODIESTERASE ELAC PROTEIN 1"/>
    <property type="match status" value="1"/>
</dbReference>
<evidence type="ECO:0000313" key="3">
    <source>
        <dbReference type="Proteomes" id="UP000245638"/>
    </source>
</evidence>
<dbReference type="Proteomes" id="UP000245638">
    <property type="component" value="Unassembled WGS sequence"/>
</dbReference>
<keyword evidence="2" id="KW-0378">Hydrolase</keyword>
<protein>
    <submittedName>
        <fullName evidence="2">MBL fold metallo-hydrolase</fullName>
    </submittedName>
</protein>
<name>A0A2T9X916_9CREN</name>
<dbReference type="SUPFAM" id="SSF56281">
    <property type="entry name" value="Metallo-hydrolase/oxidoreductase"/>
    <property type="match status" value="1"/>
</dbReference>
<proteinExistence type="predicted"/>
<sequence>MKITFLGTGSGSTAGSRRAKSSIMISEGEDSIILDMGNGANSNLEDLGFPDINSVFFTHLHIDHINGIFDYLVQRKIRRMKDVRIYSPPGFSKLLNTYKDIGNNISAEVYESNLPKAKIGDLEVYSVEACHAIYAVAYIITNGEKKIVYSGDTSEPCEGIIEETKDADLIIHEATCLEGCEIYGHTPLPKLKEIFDKKRVIITHIPSQIEDKYTNLGDFILAFDGLIWNV</sequence>
<feature type="domain" description="Metallo-beta-lactamase" evidence="1">
    <location>
        <begin position="19"/>
        <end position="204"/>
    </location>
</feature>
<evidence type="ECO:0000259" key="1">
    <source>
        <dbReference type="SMART" id="SM00849"/>
    </source>
</evidence>
<dbReference type="EMBL" id="QEFD01000083">
    <property type="protein sequence ID" value="PVU76589.1"/>
    <property type="molecule type" value="Genomic_DNA"/>
</dbReference>
<dbReference type="InterPro" id="IPR001279">
    <property type="entry name" value="Metallo-B-lactamas"/>
</dbReference>
<dbReference type="SMART" id="SM00849">
    <property type="entry name" value="Lactamase_B"/>
    <property type="match status" value="1"/>
</dbReference>
<dbReference type="Pfam" id="PF23023">
    <property type="entry name" value="Anti-Pycsar_Apyc1"/>
    <property type="match status" value="1"/>
</dbReference>
<organism evidence="2 3">
    <name type="scientific">Acidianus hospitalis</name>
    <dbReference type="NCBI Taxonomy" id="563177"/>
    <lineage>
        <taxon>Archaea</taxon>
        <taxon>Thermoproteota</taxon>
        <taxon>Thermoprotei</taxon>
        <taxon>Sulfolobales</taxon>
        <taxon>Sulfolobaceae</taxon>
        <taxon>Acidianus</taxon>
    </lineage>
</organism>
<dbReference type="PANTHER" id="PTHR46018:SF2">
    <property type="entry name" value="ZINC PHOSPHODIESTERASE ELAC PROTEIN 1"/>
    <property type="match status" value="1"/>
</dbReference>
<dbReference type="CDD" id="cd16272">
    <property type="entry name" value="RNaseZ_MBL-fold"/>
    <property type="match status" value="1"/>
</dbReference>
<reference evidence="2 3" key="1">
    <citation type="journal article" date="2015" name="Appl. Environ. Microbiol.">
        <title>Nanoarchaeota, Their Sulfolobales Host, and Nanoarchaeota Virus Distribution across Yellowstone National Park Hot Springs.</title>
        <authorList>
            <person name="Munson-McGee J.H."/>
            <person name="Field E.K."/>
            <person name="Bateson M."/>
            <person name="Rooney C."/>
            <person name="Stepanauskas R."/>
            <person name="Young M.J."/>
        </authorList>
    </citation>
    <scope>NUCLEOTIDE SEQUENCE [LARGE SCALE GENOMIC DNA]</scope>
    <source>
        <strain evidence="2">SCGC AC-742_N10</strain>
    </source>
</reference>
<dbReference type="GO" id="GO:0042781">
    <property type="term" value="F:3'-tRNA processing endoribonuclease activity"/>
    <property type="evidence" value="ECO:0007669"/>
    <property type="project" value="TreeGrafter"/>
</dbReference>